<dbReference type="InterPro" id="IPR015422">
    <property type="entry name" value="PyrdxlP-dep_Trfase_small"/>
</dbReference>
<evidence type="ECO:0000256" key="5">
    <source>
        <dbReference type="ARBA" id="ARBA00023266"/>
    </source>
</evidence>
<sequence length="72" mass="8370">RRISSARFVKLGTKQTIDKYEFINYGAHSSTIQYSYLTIAAAIGIEENDIEIFMKKFDDVYQKLRRNATSDK</sequence>
<evidence type="ECO:0000256" key="2">
    <source>
        <dbReference type="ARBA" id="ARBA00022679"/>
    </source>
</evidence>
<organism evidence="6 7">
    <name type="scientific">Adineta steineri</name>
    <dbReference type="NCBI Taxonomy" id="433720"/>
    <lineage>
        <taxon>Eukaryota</taxon>
        <taxon>Metazoa</taxon>
        <taxon>Spiralia</taxon>
        <taxon>Gnathifera</taxon>
        <taxon>Rotifera</taxon>
        <taxon>Eurotatoria</taxon>
        <taxon>Bdelloidea</taxon>
        <taxon>Adinetida</taxon>
        <taxon>Adinetidae</taxon>
        <taxon>Adineta</taxon>
    </lineage>
</organism>
<evidence type="ECO:0008006" key="8">
    <source>
        <dbReference type="Google" id="ProtNLM"/>
    </source>
</evidence>
<evidence type="ECO:0000313" key="6">
    <source>
        <dbReference type="EMBL" id="CAF4349351.1"/>
    </source>
</evidence>
<dbReference type="Gene3D" id="3.90.1150.10">
    <property type="entry name" value="Aspartate Aminotransferase, domain 1"/>
    <property type="match status" value="1"/>
</dbReference>
<dbReference type="InterPro" id="IPR019872">
    <property type="entry name" value="Sec-tRNA_Se_transferase"/>
</dbReference>
<comment type="caution">
    <text evidence="6">The sequence shown here is derived from an EMBL/GenBank/DDBJ whole genome shotgun (WGS) entry which is preliminary data.</text>
</comment>
<dbReference type="GO" id="GO:0098621">
    <property type="term" value="F:O-phosphoseryl-tRNA(Sec) selenium transferase activity"/>
    <property type="evidence" value="ECO:0007669"/>
    <property type="project" value="InterPro"/>
</dbReference>
<accession>A0A820L4P2</accession>
<dbReference type="Proteomes" id="UP000663844">
    <property type="component" value="Unassembled WGS sequence"/>
</dbReference>
<dbReference type="AlphaFoldDB" id="A0A820L4P2"/>
<dbReference type="GO" id="GO:0001514">
    <property type="term" value="P:selenocysteine incorporation"/>
    <property type="evidence" value="ECO:0007669"/>
    <property type="project" value="TreeGrafter"/>
</dbReference>
<evidence type="ECO:0000256" key="1">
    <source>
        <dbReference type="ARBA" id="ARBA00001933"/>
    </source>
</evidence>
<dbReference type="PANTHER" id="PTHR12944">
    <property type="entry name" value="SOLUBLE LIVER ANTIGEN/LIVER PANCREAS ANTIGEN"/>
    <property type="match status" value="1"/>
</dbReference>
<dbReference type="InterPro" id="IPR015424">
    <property type="entry name" value="PyrdxlP-dep_Trfase"/>
</dbReference>
<gene>
    <name evidence="6" type="ORF">OXD698_LOCUS48683</name>
</gene>
<keyword evidence="2" id="KW-0808">Transferase</keyword>
<dbReference type="PANTHER" id="PTHR12944:SF2">
    <property type="entry name" value="O-PHOSPHOSERYL-TRNA(SEC) SELENIUM TRANSFERASE"/>
    <property type="match status" value="1"/>
</dbReference>
<dbReference type="SUPFAM" id="SSF53383">
    <property type="entry name" value="PLP-dependent transferases"/>
    <property type="match status" value="1"/>
</dbReference>
<dbReference type="InterPro" id="IPR008829">
    <property type="entry name" value="SepSecS/SepCysS"/>
</dbReference>
<evidence type="ECO:0000256" key="4">
    <source>
        <dbReference type="ARBA" id="ARBA00022917"/>
    </source>
</evidence>
<keyword evidence="4" id="KW-0648">Protein biosynthesis</keyword>
<evidence type="ECO:0000313" key="7">
    <source>
        <dbReference type="Proteomes" id="UP000663844"/>
    </source>
</evidence>
<comment type="cofactor">
    <cofactor evidence="1">
        <name>pyridoxal 5'-phosphate</name>
        <dbReference type="ChEBI" id="CHEBI:597326"/>
    </cofactor>
</comment>
<dbReference type="GO" id="GO:0000049">
    <property type="term" value="F:tRNA binding"/>
    <property type="evidence" value="ECO:0007669"/>
    <property type="project" value="TreeGrafter"/>
</dbReference>
<protein>
    <recommendedName>
        <fullName evidence="8">Sep-tRNA:Sec-tRNA synthase</fullName>
    </recommendedName>
</protein>
<dbReference type="GO" id="GO:0001717">
    <property type="term" value="P:conversion of seryl-tRNAsec to selenocys-tRNAsec"/>
    <property type="evidence" value="ECO:0007669"/>
    <property type="project" value="InterPro"/>
</dbReference>
<keyword evidence="5" id="KW-0711">Selenium</keyword>
<dbReference type="EMBL" id="CAJOAZ010020756">
    <property type="protein sequence ID" value="CAF4349351.1"/>
    <property type="molecule type" value="Genomic_DNA"/>
</dbReference>
<keyword evidence="3" id="KW-0663">Pyridoxal phosphate</keyword>
<dbReference type="Pfam" id="PF05889">
    <property type="entry name" value="SepSecS"/>
    <property type="match status" value="1"/>
</dbReference>
<reference evidence="6" key="1">
    <citation type="submission" date="2021-02" db="EMBL/GenBank/DDBJ databases">
        <authorList>
            <person name="Nowell W R."/>
        </authorList>
    </citation>
    <scope>NUCLEOTIDE SEQUENCE</scope>
</reference>
<evidence type="ECO:0000256" key="3">
    <source>
        <dbReference type="ARBA" id="ARBA00022898"/>
    </source>
</evidence>
<name>A0A820L4P2_9BILA</name>
<feature type="non-terminal residue" evidence="6">
    <location>
        <position position="1"/>
    </location>
</feature>
<proteinExistence type="predicted"/>